<comment type="caution">
    <text evidence="6">Lacks conserved residue(s) required for the propagation of feature annotation.</text>
</comment>
<dbReference type="GO" id="GO:0000209">
    <property type="term" value="P:protein polyubiquitination"/>
    <property type="evidence" value="ECO:0007669"/>
    <property type="project" value="TreeGrafter"/>
</dbReference>
<evidence type="ECO:0000256" key="1">
    <source>
        <dbReference type="ARBA" id="ARBA00000885"/>
    </source>
</evidence>
<dbReference type="GO" id="GO:0007030">
    <property type="term" value="P:Golgi organization"/>
    <property type="evidence" value="ECO:0007669"/>
    <property type="project" value="TreeGrafter"/>
</dbReference>
<name>A0A3L8Q3T4_CHLGU</name>
<comment type="pathway">
    <text evidence="2">Protein modification; protein ubiquitination.</text>
</comment>
<comment type="catalytic activity">
    <reaction evidence="1">
        <text>S-ubiquitinyl-[E2 ubiquitin-conjugating enzyme]-L-cysteine + [acceptor protein]-L-lysine = [E2 ubiquitin-conjugating enzyme]-L-cysteine + N(6)-ubiquitinyl-[acceptor protein]-L-lysine.</text>
        <dbReference type="EC" id="2.3.2.26"/>
    </reaction>
</comment>
<evidence type="ECO:0000256" key="5">
    <source>
        <dbReference type="ARBA" id="ARBA00022786"/>
    </source>
</evidence>
<dbReference type="GO" id="GO:0006284">
    <property type="term" value="P:base-excision repair"/>
    <property type="evidence" value="ECO:0007669"/>
    <property type="project" value="TreeGrafter"/>
</dbReference>
<dbReference type="InterPro" id="IPR000569">
    <property type="entry name" value="HECT_dom"/>
</dbReference>
<sequence>QDMTPFWGSPWFLTPFLGRCPPFLAPRYTDMESEDYHFYQGLVYLLENDVSTLGYDLTFSTEDPPRPPKPAPGPPWDPQNRTRTPLGPPKPHQDPPWDPQNQHQEPPESTGTPIGPPQSALGPSQDPQNQHQEPPGTPKSSTKTSPGPQGCVKFRGVPSVSPRPADPHMPPQVHKFRVLEVPQVWKFGLFEAQGCPQMLLTPPCRNSGCLRLRGVPPVSPRPADPPCPPRCRNSGCPNGANVLVTEENKKEYVHLVCQMRMTGERRGRGGSGGAIRKQLAAFLEGFYEIIPKRLISIFTEQELELLISGLPTIDIDDLKANTEYHKYQGNSIQVGLAPGGSWGISGGSG</sequence>
<dbReference type="AlphaFoldDB" id="A0A3L8Q3T4"/>
<dbReference type="InterPro" id="IPR035983">
    <property type="entry name" value="Hect_E3_ubiquitin_ligase"/>
</dbReference>
<dbReference type="SUPFAM" id="SSF56204">
    <property type="entry name" value="Hect, E3 ligase catalytic domain"/>
    <property type="match status" value="1"/>
</dbReference>
<dbReference type="Gene3D" id="3.30.2160.10">
    <property type="entry name" value="Hect, E3 ligase catalytic domain"/>
    <property type="match status" value="2"/>
</dbReference>
<feature type="compositionally biased region" description="Pro residues" evidence="7">
    <location>
        <begin position="67"/>
        <end position="77"/>
    </location>
</feature>
<dbReference type="GO" id="GO:0006511">
    <property type="term" value="P:ubiquitin-dependent protein catabolic process"/>
    <property type="evidence" value="ECO:0007669"/>
    <property type="project" value="TreeGrafter"/>
</dbReference>
<feature type="non-terminal residue" evidence="9">
    <location>
        <position position="349"/>
    </location>
</feature>
<keyword evidence="10" id="KW-1185">Reference proteome</keyword>
<dbReference type="EC" id="2.3.2.26" evidence="3"/>
<dbReference type="GO" id="GO:0000139">
    <property type="term" value="C:Golgi membrane"/>
    <property type="evidence" value="ECO:0007669"/>
    <property type="project" value="TreeGrafter"/>
</dbReference>
<dbReference type="InterPro" id="IPR050409">
    <property type="entry name" value="E3_ubiq-protein_ligase"/>
</dbReference>
<evidence type="ECO:0000259" key="8">
    <source>
        <dbReference type="PROSITE" id="PS50237"/>
    </source>
</evidence>
<dbReference type="GO" id="GO:0061630">
    <property type="term" value="F:ubiquitin protein ligase activity"/>
    <property type="evidence" value="ECO:0007669"/>
    <property type="project" value="UniProtKB-EC"/>
</dbReference>
<dbReference type="GO" id="GO:0061025">
    <property type="term" value="P:membrane fusion"/>
    <property type="evidence" value="ECO:0007669"/>
    <property type="project" value="TreeGrafter"/>
</dbReference>
<evidence type="ECO:0000313" key="9">
    <source>
        <dbReference type="EMBL" id="RLV61869.1"/>
    </source>
</evidence>
<feature type="compositionally biased region" description="Pro residues" evidence="7">
    <location>
        <begin position="86"/>
        <end position="98"/>
    </location>
</feature>
<organism evidence="9 10">
    <name type="scientific">Chloebia gouldiae</name>
    <name type="common">Gouldian finch</name>
    <name type="synonym">Erythrura gouldiae</name>
    <dbReference type="NCBI Taxonomy" id="44316"/>
    <lineage>
        <taxon>Eukaryota</taxon>
        <taxon>Metazoa</taxon>
        <taxon>Chordata</taxon>
        <taxon>Craniata</taxon>
        <taxon>Vertebrata</taxon>
        <taxon>Euteleostomi</taxon>
        <taxon>Archelosauria</taxon>
        <taxon>Archosauria</taxon>
        <taxon>Dinosauria</taxon>
        <taxon>Saurischia</taxon>
        <taxon>Theropoda</taxon>
        <taxon>Coelurosauria</taxon>
        <taxon>Aves</taxon>
        <taxon>Neognathae</taxon>
        <taxon>Neoaves</taxon>
        <taxon>Telluraves</taxon>
        <taxon>Australaves</taxon>
        <taxon>Passeriformes</taxon>
        <taxon>Passeroidea</taxon>
        <taxon>Passeridae</taxon>
        <taxon>Chloebia</taxon>
    </lineage>
</organism>
<dbReference type="GO" id="GO:0005634">
    <property type="term" value="C:nucleus"/>
    <property type="evidence" value="ECO:0007669"/>
    <property type="project" value="TreeGrafter"/>
</dbReference>
<protein>
    <recommendedName>
        <fullName evidence="3">HECT-type E3 ubiquitin transferase</fullName>
        <ecNumber evidence="3">2.3.2.26</ecNumber>
    </recommendedName>
</protein>
<evidence type="ECO:0000256" key="7">
    <source>
        <dbReference type="SAM" id="MobiDB-lite"/>
    </source>
</evidence>
<keyword evidence="5 6" id="KW-0833">Ubl conjugation pathway</keyword>
<dbReference type="PANTHER" id="PTHR11254">
    <property type="entry name" value="HECT DOMAIN UBIQUITIN-PROTEIN LIGASE"/>
    <property type="match status" value="1"/>
</dbReference>
<evidence type="ECO:0000256" key="4">
    <source>
        <dbReference type="ARBA" id="ARBA00022679"/>
    </source>
</evidence>
<dbReference type="OrthoDB" id="423283at2759"/>
<gene>
    <name evidence="9" type="ORF">DV515_00019942</name>
</gene>
<feature type="region of interest" description="Disordered" evidence="7">
    <location>
        <begin position="56"/>
        <end position="171"/>
    </location>
</feature>
<reference evidence="9 10" key="1">
    <citation type="journal article" date="2018" name="Proc. R. Soc. B">
        <title>A non-coding region near Follistatin controls head colour polymorphism in the Gouldian finch.</title>
        <authorList>
            <person name="Toomey M.B."/>
            <person name="Marques C.I."/>
            <person name="Andrade P."/>
            <person name="Araujo P.M."/>
            <person name="Sabatino S."/>
            <person name="Gazda M.A."/>
            <person name="Afonso S."/>
            <person name="Lopes R.J."/>
            <person name="Corbo J.C."/>
            <person name="Carneiro M."/>
        </authorList>
    </citation>
    <scope>NUCLEOTIDE SEQUENCE [LARGE SCALE GENOMIC DNA]</scope>
    <source>
        <strain evidence="9">Red01</strain>
        <tissue evidence="9">Muscle</tissue>
    </source>
</reference>
<dbReference type="Pfam" id="PF00632">
    <property type="entry name" value="HECT"/>
    <property type="match status" value="1"/>
</dbReference>
<proteinExistence type="predicted"/>
<dbReference type="PROSITE" id="PS50237">
    <property type="entry name" value="HECT"/>
    <property type="match status" value="1"/>
</dbReference>
<evidence type="ECO:0000256" key="6">
    <source>
        <dbReference type="PROSITE-ProRule" id="PRU00104"/>
    </source>
</evidence>
<keyword evidence="4" id="KW-0808">Transferase</keyword>
<evidence type="ECO:0000256" key="3">
    <source>
        <dbReference type="ARBA" id="ARBA00012485"/>
    </source>
</evidence>
<dbReference type="Proteomes" id="UP000276834">
    <property type="component" value="Unassembled WGS sequence"/>
</dbReference>
<dbReference type="EMBL" id="QUSF01015326">
    <property type="protein sequence ID" value="RLV61869.1"/>
    <property type="molecule type" value="Genomic_DNA"/>
</dbReference>
<feature type="non-terminal residue" evidence="9">
    <location>
        <position position="1"/>
    </location>
</feature>
<evidence type="ECO:0000256" key="2">
    <source>
        <dbReference type="ARBA" id="ARBA00004906"/>
    </source>
</evidence>
<feature type="compositionally biased region" description="Polar residues" evidence="7">
    <location>
        <begin position="101"/>
        <end position="112"/>
    </location>
</feature>
<dbReference type="PANTHER" id="PTHR11254:SF67">
    <property type="entry name" value="E3 UBIQUITIN-PROTEIN LIGASE HUWE1"/>
    <property type="match status" value="1"/>
</dbReference>
<evidence type="ECO:0000313" key="10">
    <source>
        <dbReference type="Proteomes" id="UP000276834"/>
    </source>
</evidence>
<feature type="compositionally biased region" description="Polar residues" evidence="7">
    <location>
        <begin position="121"/>
        <end position="147"/>
    </location>
</feature>
<accession>A0A3L8Q3T4</accession>
<comment type="caution">
    <text evidence="9">The sequence shown here is derived from an EMBL/GenBank/DDBJ whole genome shotgun (WGS) entry which is preliminary data.</text>
</comment>
<dbReference type="SMART" id="SM00119">
    <property type="entry name" value="HECTc"/>
    <property type="match status" value="1"/>
</dbReference>
<feature type="domain" description="HECT" evidence="8">
    <location>
        <begin position="237"/>
        <end position="331"/>
    </location>
</feature>